<gene>
    <name evidence="2" type="ORF">HK097_010560</name>
</gene>
<sequence length="585" mass="65115">MSTLELGEDERPMGGNGYDSDNSSLYVEVESEGEVEPAKEAETFKTTTTPAAKKSNTSAPNFPTTVKQQMPPGKLGKDQANEQAASLLRFQTHPSLNPAETQRQLQLKGARATSSAPHEPSLLLPQPKAAAKQRENPSSAPSDPKNYSFPAEETLKESLCALTGNEQRENGAASMVGGGRMKEMTTESEFERQLDEELRNDATLQKMETLDQMDVDFSPSGSLKRRAPYGGRDEVKIKKYARRGLRSKYERRSDWENRRKCGFCEWDKPRGRSNNAIIPDPQGGWIHEGCLEIRAAPGYVVDRHKKLVPKGEKNGFFFDISDIFYPQLPDANPHQGNRILVLGDVDHPMGKLKKQLEVWMQSLDFLTDFVEGSFPAKQKPGEGSTERRFHWFRPGKSADRDVASVVDQLSRLISNQSISGPPSHPTTPKNNKTLIPTTVLPKKLMRCLDTDVPDVAGIPDKRCYKAIIGVGQGAYIATKVAEGLTERACPLLILRPARRFDKILHDKLGVKARIYTSPSPTHSESNAIQCFENPTVIPVCLTEDLVLPKNMVREACDEVTKVIRTEAPDKYVSLTEYLGRLDIRV</sequence>
<feature type="region of interest" description="Disordered" evidence="1">
    <location>
        <begin position="1"/>
        <end position="154"/>
    </location>
</feature>
<organism evidence="2 3">
    <name type="scientific">Rhizophlyctis rosea</name>
    <dbReference type="NCBI Taxonomy" id="64517"/>
    <lineage>
        <taxon>Eukaryota</taxon>
        <taxon>Fungi</taxon>
        <taxon>Fungi incertae sedis</taxon>
        <taxon>Chytridiomycota</taxon>
        <taxon>Chytridiomycota incertae sedis</taxon>
        <taxon>Chytridiomycetes</taxon>
        <taxon>Rhizophlyctidales</taxon>
        <taxon>Rhizophlyctidaceae</taxon>
        <taxon>Rhizophlyctis</taxon>
    </lineage>
</organism>
<evidence type="ECO:0000256" key="1">
    <source>
        <dbReference type="SAM" id="MobiDB-lite"/>
    </source>
</evidence>
<feature type="compositionally biased region" description="Polar residues" evidence="1">
    <location>
        <begin position="55"/>
        <end position="68"/>
    </location>
</feature>
<dbReference type="AlphaFoldDB" id="A0AAD5S902"/>
<evidence type="ECO:0000313" key="3">
    <source>
        <dbReference type="Proteomes" id="UP001212841"/>
    </source>
</evidence>
<feature type="compositionally biased region" description="Low complexity" evidence="1">
    <location>
        <begin position="44"/>
        <end position="54"/>
    </location>
</feature>
<reference evidence="2" key="1">
    <citation type="submission" date="2020-05" db="EMBL/GenBank/DDBJ databases">
        <title>Phylogenomic resolution of chytrid fungi.</title>
        <authorList>
            <person name="Stajich J.E."/>
            <person name="Amses K."/>
            <person name="Simmons R."/>
            <person name="Seto K."/>
            <person name="Myers J."/>
            <person name="Bonds A."/>
            <person name="Quandt C.A."/>
            <person name="Barry K."/>
            <person name="Liu P."/>
            <person name="Grigoriev I."/>
            <person name="Longcore J.E."/>
            <person name="James T.Y."/>
        </authorList>
    </citation>
    <scope>NUCLEOTIDE SEQUENCE</scope>
    <source>
        <strain evidence="2">JEL0318</strain>
    </source>
</reference>
<protein>
    <submittedName>
        <fullName evidence="2">Uncharacterized protein</fullName>
    </submittedName>
</protein>
<feature type="compositionally biased region" description="Polar residues" evidence="1">
    <location>
        <begin position="92"/>
        <end position="105"/>
    </location>
</feature>
<name>A0AAD5S902_9FUNG</name>
<dbReference type="Proteomes" id="UP001212841">
    <property type="component" value="Unassembled WGS sequence"/>
</dbReference>
<keyword evidence="3" id="KW-1185">Reference proteome</keyword>
<dbReference type="EMBL" id="JADGJD010000797">
    <property type="protein sequence ID" value="KAJ3048405.1"/>
    <property type="molecule type" value="Genomic_DNA"/>
</dbReference>
<evidence type="ECO:0000313" key="2">
    <source>
        <dbReference type="EMBL" id="KAJ3048405.1"/>
    </source>
</evidence>
<proteinExistence type="predicted"/>
<comment type="caution">
    <text evidence="2">The sequence shown here is derived from an EMBL/GenBank/DDBJ whole genome shotgun (WGS) entry which is preliminary data.</text>
</comment>
<accession>A0AAD5S902</accession>